<dbReference type="EMBL" id="CP107551">
    <property type="protein sequence ID" value="UYP18732.1"/>
    <property type="molecule type" value="Genomic_DNA"/>
</dbReference>
<name>A0ACD4DFF1_9NOCA</name>
<sequence>MTTARTVLGRTVATAGFALSVPARVETLLADVEALVASIEVLLRRVDAVVGEISGIVEGAAVAVDRATQVIASTDGVVDEAAEAVTRATEIVDSTGGVVTRVDAVAVEARDIVESAGRSSEAAAELLDLYRPLAQKAAPMATRFVDEFSPEEVHAAISLIDRLPEITERVDAVLPVLATLDNVSPEIHELLLVAKDVRQAIVGVPGFNFLRRRGEEKENSGDD</sequence>
<evidence type="ECO:0000313" key="1">
    <source>
        <dbReference type="EMBL" id="UYP18732.1"/>
    </source>
</evidence>
<keyword evidence="2" id="KW-1185">Reference proteome</keyword>
<organism evidence="1 2">
    <name type="scientific">Rhodococcus sacchari</name>
    <dbReference type="NCBI Taxonomy" id="2962047"/>
    <lineage>
        <taxon>Bacteria</taxon>
        <taxon>Bacillati</taxon>
        <taxon>Actinomycetota</taxon>
        <taxon>Actinomycetes</taxon>
        <taxon>Mycobacteriales</taxon>
        <taxon>Nocardiaceae</taxon>
        <taxon>Rhodococcus</taxon>
    </lineage>
</organism>
<accession>A0ACD4DFF1</accession>
<reference evidence="1" key="1">
    <citation type="submission" date="2022-10" db="EMBL/GenBank/DDBJ databases">
        <title>Rhodococcus ferula Z13 complete genome.</title>
        <authorList>
            <person name="Long X."/>
            <person name="Zang M."/>
        </authorList>
    </citation>
    <scope>NUCLEOTIDE SEQUENCE</scope>
    <source>
        <strain evidence="1">Z13</strain>
    </source>
</reference>
<protein>
    <submittedName>
        <fullName evidence="1">Ribulose 1,5-bisphosphate carboxylase large subunit</fullName>
    </submittedName>
</protein>
<evidence type="ECO:0000313" key="2">
    <source>
        <dbReference type="Proteomes" id="UP001156484"/>
    </source>
</evidence>
<gene>
    <name evidence="1" type="ORF">OED52_19180</name>
</gene>
<dbReference type="Proteomes" id="UP001156484">
    <property type="component" value="Chromosome"/>
</dbReference>
<proteinExistence type="predicted"/>